<proteinExistence type="predicted"/>
<accession>A0A1G8WSY0</accession>
<organism evidence="1 2">
    <name type="scientific">Nonomuraea jiangxiensis</name>
    <dbReference type="NCBI Taxonomy" id="633440"/>
    <lineage>
        <taxon>Bacteria</taxon>
        <taxon>Bacillati</taxon>
        <taxon>Actinomycetota</taxon>
        <taxon>Actinomycetes</taxon>
        <taxon>Streptosporangiales</taxon>
        <taxon>Streptosporangiaceae</taxon>
        <taxon>Nonomuraea</taxon>
    </lineage>
</organism>
<dbReference type="EMBL" id="FNDJ01000012">
    <property type="protein sequence ID" value="SDJ80710.1"/>
    <property type="molecule type" value="Genomic_DNA"/>
</dbReference>
<dbReference type="Gene3D" id="1.20.58.130">
    <property type="match status" value="1"/>
</dbReference>
<gene>
    <name evidence="1" type="ORF">SAMN05421869_112244</name>
</gene>
<dbReference type="STRING" id="633440.SAMN05421869_112244"/>
<dbReference type="Proteomes" id="UP000199202">
    <property type="component" value="Unassembled WGS sequence"/>
</dbReference>
<reference evidence="1 2" key="1">
    <citation type="submission" date="2016-10" db="EMBL/GenBank/DDBJ databases">
        <authorList>
            <person name="de Groot N.N."/>
        </authorList>
    </citation>
    <scope>NUCLEOTIDE SEQUENCE [LARGE SCALE GENOMIC DNA]</scope>
    <source>
        <strain evidence="1 2">CGMCC 4.6533</strain>
    </source>
</reference>
<sequence>MQGDTEVACVDVRAEILDLKLRVETLEATMRLGEAASREERGREEGLLGEINDRTKHLQSEIAAIRAGMATSRVEVAEQFAAVETEVAAIRREVNTRLAGTEADDTWIRTEIADQFASVRSEIEQEFGSVRSEMTDLGIKLDRLLQESA</sequence>
<evidence type="ECO:0000313" key="2">
    <source>
        <dbReference type="Proteomes" id="UP000199202"/>
    </source>
</evidence>
<dbReference type="AlphaFoldDB" id="A0A1G8WSY0"/>
<name>A0A1G8WSY0_9ACTN</name>
<protein>
    <submittedName>
        <fullName evidence="1">Uncharacterized protein</fullName>
    </submittedName>
</protein>
<evidence type="ECO:0000313" key="1">
    <source>
        <dbReference type="EMBL" id="SDJ80710.1"/>
    </source>
</evidence>
<dbReference type="RefSeq" id="WP_090936777.1">
    <property type="nucleotide sequence ID" value="NZ_FNDJ01000012.1"/>
</dbReference>
<keyword evidence="2" id="KW-1185">Reference proteome</keyword>
<dbReference type="OrthoDB" id="3540340at2"/>